<dbReference type="EMBL" id="JBGMDY010000006">
    <property type="protein sequence ID" value="KAL2330741.1"/>
    <property type="molecule type" value="Genomic_DNA"/>
</dbReference>
<dbReference type="AlphaFoldDB" id="A0ABD1M4R3"/>
<dbReference type="Proteomes" id="UP001603857">
    <property type="component" value="Unassembled WGS sequence"/>
</dbReference>
<reference evidence="1 2" key="1">
    <citation type="submission" date="2024-08" db="EMBL/GenBank/DDBJ databases">
        <title>Insights into the chromosomal genome structure of Flemingia macrophylla.</title>
        <authorList>
            <person name="Ding Y."/>
            <person name="Zhao Y."/>
            <person name="Bi W."/>
            <person name="Wu M."/>
            <person name="Zhao G."/>
            <person name="Gong Y."/>
            <person name="Li W."/>
            <person name="Zhang P."/>
        </authorList>
    </citation>
    <scope>NUCLEOTIDE SEQUENCE [LARGE SCALE GENOMIC DNA]</scope>
    <source>
        <strain evidence="1">DYQJB</strain>
        <tissue evidence="1">Leaf</tissue>
    </source>
</reference>
<organism evidence="1 2">
    <name type="scientific">Flemingia macrophylla</name>
    <dbReference type="NCBI Taxonomy" id="520843"/>
    <lineage>
        <taxon>Eukaryota</taxon>
        <taxon>Viridiplantae</taxon>
        <taxon>Streptophyta</taxon>
        <taxon>Embryophyta</taxon>
        <taxon>Tracheophyta</taxon>
        <taxon>Spermatophyta</taxon>
        <taxon>Magnoliopsida</taxon>
        <taxon>eudicotyledons</taxon>
        <taxon>Gunneridae</taxon>
        <taxon>Pentapetalae</taxon>
        <taxon>rosids</taxon>
        <taxon>fabids</taxon>
        <taxon>Fabales</taxon>
        <taxon>Fabaceae</taxon>
        <taxon>Papilionoideae</taxon>
        <taxon>50 kb inversion clade</taxon>
        <taxon>NPAAA clade</taxon>
        <taxon>indigoferoid/millettioid clade</taxon>
        <taxon>Phaseoleae</taxon>
        <taxon>Flemingia</taxon>
    </lineage>
</organism>
<name>A0ABD1M4R3_9FABA</name>
<accession>A0ABD1M4R3</accession>
<sequence length="204" mass="23833">MGLLITDELMSYSILGFFNLNEVIYTRLIQIFYANVVFHGTYITDKVLNVPVRIYSASIAQANGYECIHNLYRKNWISEARGVTYVSKVLMNGNATGPSTYNKLDDKAKVFQQMLNKSILHKAGAKDCISDMYKFCLFHMMTGTKFNLPNLILQHWLQVMKDQKEQITYVALLNKIIWDQKVYEKFFSLEENERKEITTRDKNR</sequence>
<gene>
    <name evidence="1" type="ORF">Fmac_018322</name>
</gene>
<evidence type="ECO:0000313" key="1">
    <source>
        <dbReference type="EMBL" id="KAL2330741.1"/>
    </source>
</evidence>
<protein>
    <submittedName>
        <fullName evidence="1">Uncharacterized protein</fullName>
    </submittedName>
</protein>
<comment type="caution">
    <text evidence="1">The sequence shown here is derived from an EMBL/GenBank/DDBJ whole genome shotgun (WGS) entry which is preliminary data.</text>
</comment>
<evidence type="ECO:0000313" key="2">
    <source>
        <dbReference type="Proteomes" id="UP001603857"/>
    </source>
</evidence>
<keyword evidence="2" id="KW-1185">Reference proteome</keyword>
<proteinExistence type="predicted"/>